<evidence type="ECO:0000256" key="1">
    <source>
        <dbReference type="SAM" id="MobiDB-lite"/>
    </source>
</evidence>
<accession>A0A0E9UDC3</accession>
<reference evidence="2" key="2">
    <citation type="journal article" date="2015" name="Fish Shellfish Immunol.">
        <title>Early steps in the European eel (Anguilla anguilla)-Vibrio vulnificus interaction in the gills: Role of the RtxA13 toxin.</title>
        <authorList>
            <person name="Callol A."/>
            <person name="Pajuelo D."/>
            <person name="Ebbesson L."/>
            <person name="Teles M."/>
            <person name="MacKenzie S."/>
            <person name="Amaro C."/>
        </authorList>
    </citation>
    <scope>NUCLEOTIDE SEQUENCE</scope>
</reference>
<dbReference type="AlphaFoldDB" id="A0A0E9UDC3"/>
<proteinExistence type="predicted"/>
<protein>
    <submittedName>
        <fullName evidence="2">Uncharacterized protein</fullName>
    </submittedName>
</protein>
<organism evidence="2">
    <name type="scientific">Anguilla anguilla</name>
    <name type="common">European freshwater eel</name>
    <name type="synonym">Muraena anguilla</name>
    <dbReference type="NCBI Taxonomy" id="7936"/>
    <lineage>
        <taxon>Eukaryota</taxon>
        <taxon>Metazoa</taxon>
        <taxon>Chordata</taxon>
        <taxon>Craniata</taxon>
        <taxon>Vertebrata</taxon>
        <taxon>Euteleostomi</taxon>
        <taxon>Actinopterygii</taxon>
        <taxon>Neopterygii</taxon>
        <taxon>Teleostei</taxon>
        <taxon>Anguilliformes</taxon>
        <taxon>Anguillidae</taxon>
        <taxon>Anguilla</taxon>
    </lineage>
</organism>
<dbReference type="EMBL" id="GBXM01044801">
    <property type="protein sequence ID" value="JAH63776.1"/>
    <property type="molecule type" value="Transcribed_RNA"/>
</dbReference>
<sequence>MLSRKTRQNKMAHSAVNRLMWQGIKNKPGNHTEKSARDVESLDQKAAISEKTE</sequence>
<feature type="compositionally biased region" description="Basic and acidic residues" evidence="1">
    <location>
        <begin position="30"/>
        <end position="53"/>
    </location>
</feature>
<evidence type="ECO:0000313" key="2">
    <source>
        <dbReference type="EMBL" id="JAH63776.1"/>
    </source>
</evidence>
<feature type="region of interest" description="Disordered" evidence="1">
    <location>
        <begin position="22"/>
        <end position="53"/>
    </location>
</feature>
<name>A0A0E9UDC3_ANGAN</name>
<reference evidence="2" key="1">
    <citation type="submission" date="2014-11" db="EMBL/GenBank/DDBJ databases">
        <authorList>
            <person name="Amaro Gonzalez C."/>
        </authorList>
    </citation>
    <scope>NUCLEOTIDE SEQUENCE</scope>
</reference>